<dbReference type="Proteomes" id="UP000598032">
    <property type="component" value="Unassembled WGS sequence"/>
</dbReference>
<evidence type="ECO:0000313" key="2">
    <source>
        <dbReference type="Proteomes" id="UP000598032"/>
    </source>
</evidence>
<organism evidence="1 2">
    <name type="scientific">Paraburkholderia metrosideri</name>
    <dbReference type="NCBI Taxonomy" id="580937"/>
    <lineage>
        <taxon>Bacteria</taxon>
        <taxon>Pseudomonadati</taxon>
        <taxon>Pseudomonadota</taxon>
        <taxon>Betaproteobacteria</taxon>
        <taxon>Burkholderiales</taxon>
        <taxon>Burkholderiaceae</taxon>
        <taxon>Paraburkholderia</taxon>
    </lineage>
</organism>
<evidence type="ECO:0000313" key="1">
    <source>
        <dbReference type="EMBL" id="CAD6542931.1"/>
    </source>
</evidence>
<sequence length="136" mass="14774">MIPASKADAVAGLARLWGDAPETRIGTAIIDLLAENLDNSFLPLSLFLEAADRVQANQQDAVLNIVSLLTGASFQLLKLQFEYIYADDVVPLDDDAARAASEKNINPVTGEKDDELPSKLFICFTPSEVAKRALRK</sequence>
<keyword evidence="2" id="KW-1185">Reference proteome</keyword>
<dbReference type="EMBL" id="CAJHCP010000008">
    <property type="protein sequence ID" value="CAD6542931.1"/>
    <property type="molecule type" value="Genomic_DNA"/>
</dbReference>
<protein>
    <submittedName>
        <fullName evidence="1">Uncharacterized protein</fullName>
    </submittedName>
</protein>
<name>A0ABM8NTN7_9BURK</name>
<proteinExistence type="predicted"/>
<dbReference type="RefSeq" id="WP_201643846.1">
    <property type="nucleotide sequence ID" value="NZ_CAJHCP010000008.1"/>
</dbReference>
<reference evidence="1 2" key="1">
    <citation type="submission" date="2020-10" db="EMBL/GenBank/DDBJ databases">
        <authorList>
            <person name="Peeters C."/>
        </authorList>
    </citation>
    <scope>NUCLEOTIDE SEQUENCE [LARGE SCALE GENOMIC DNA]</scope>
    <source>
        <strain evidence="1 2">LMG 28140</strain>
    </source>
</reference>
<gene>
    <name evidence="1" type="ORF">LMG28140_03840</name>
</gene>
<accession>A0ABM8NTN7</accession>
<comment type="caution">
    <text evidence="1">The sequence shown here is derived from an EMBL/GenBank/DDBJ whole genome shotgun (WGS) entry which is preliminary data.</text>
</comment>